<proteinExistence type="predicted"/>
<dbReference type="Proteomes" id="UP000014760">
    <property type="component" value="Unassembled WGS sequence"/>
</dbReference>
<dbReference type="EMBL" id="KB291832">
    <property type="protein sequence ID" value="ELU18579.1"/>
    <property type="molecule type" value="Genomic_DNA"/>
</dbReference>
<reference evidence="1 3" key="2">
    <citation type="journal article" date="2013" name="Nature">
        <title>Insights into bilaterian evolution from three spiralian genomes.</title>
        <authorList>
            <person name="Simakov O."/>
            <person name="Marletaz F."/>
            <person name="Cho S.J."/>
            <person name="Edsinger-Gonzales E."/>
            <person name="Havlak P."/>
            <person name="Hellsten U."/>
            <person name="Kuo D.H."/>
            <person name="Larsson T."/>
            <person name="Lv J."/>
            <person name="Arendt D."/>
            <person name="Savage R."/>
            <person name="Osoegawa K."/>
            <person name="de Jong P."/>
            <person name="Grimwood J."/>
            <person name="Chapman J.A."/>
            <person name="Shapiro H."/>
            <person name="Aerts A."/>
            <person name="Otillar R.P."/>
            <person name="Terry A.Y."/>
            <person name="Boore J.L."/>
            <person name="Grigoriev I.V."/>
            <person name="Lindberg D.R."/>
            <person name="Seaver E.C."/>
            <person name="Weisblat D.A."/>
            <person name="Putnam N.H."/>
            <person name="Rokhsar D.S."/>
        </authorList>
    </citation>
    <scope>NUCLEOTIDE SEQUENCE</scope>
    <source>
        <strain evidence="1 3">I ESC-2004</strain>
    </source>
</reference>
<organism evidence="1">
    <name type="scientific">Capitella teleta</name>
    <name type="common">Polychaete worm</name>
    <dbReference type="NCBI Taxonomy" id="283909"/>
    <lineage>
        <taxon>Eukaryota</taxon>
        <taxon>Metazoa</taxon>
        <taxon>Spiralia</taxon>
        <taxon>Lophotrochozoa</taxon>
        <taxon>Annelida</taxon>
        <taxon>Polychaeta</taxon>
        <taxon>Sedentaria</taxon>
        <taxon>Scolecida</taxon>
        <taxon>Capitellidae</taxon>
        <taxon>Capitella</taxon>
    </lineage>
</organism>
<dbReference type="SUPFAM" id="SSF50494">
    <property type="entry name" value="Trypsin-like serine proteases"/>
    <property type="match status" value="1"/>
</dbReference>
<dbReference type="EMBL" id="AMQN01016209">
    <property type="status" value="NOT_ANNOTATED_CDS"/>
    <property type="molecule type" value="Genomic_DNA"/>
</dbReference>
<dbReference type="HOGENOM" id="CLU_1705909_0_0_1"/>
<evidence type="ECO:0000313" key="3">
    <source>
        <dbReference type="Proteomes" id="UP000014760"/>
    </source>
</evidence>
<protein>
    <submittedName>
        <fullName evidence="1 2">Uncharacterized protein</fullName>
    </submittedName>
</protein>
<dbReference type="EnsemblMetazoa" id="CapteT194669">
    <property type="protein sequence ID" value="CapteP194669"/>
    <property type="gene ID" value="CapteG194669"/>
</dbReference>
<keyword evidence="3" id="KW-1185">Reference proteome</keyword>
<accession>R7VIX3</accession>
<dbReference type="InterPro" id="IPR009003">
    <property type="entry name" value="Peptidase_S1_PA"/>
</dbReference>
<dbReference type="AlphaFoldDB" id="R7VIX3"/>
<name>R7VIX3_CAPTE</name>
<gene>
    <name evidence="1" type="ORF">CAPTEDRAFT_194669</name>
</gene>
<dbReference type="Gene3D" id="2.40.10.10">
    <property type="entry name" value="Trypsin-like serine proteases"/>
    <property type="match status" value="1"/>
</dbReference>
<reference evidence="3" key="1">
    <citation type="submission" date="2012-12" db="EMBL/GenBank/DDBJ databases">
        <authorList>
            <person name="Hellsten U."/>
            <person name="Grimwood J."/>
            <person name="Chapman J.A."/>
            <person name="Shapiro H."/>
            <person name="Aerts A."/>
            <person name="Otillar R.P."/>
            <person name="Terry A.Y."/>
            <person name="Boore J.L."/>
            <person name="Simakov O."/>
            <person name="Marletaz F."/>
            <person name="Cho S.-J."/>
            <person name="Edsinger-Gonzales E."/>
            <person name="Havlak P."/>
            <person name="Kuo D.-H."/>
            <person name="Larsson T."/>
            <person name="Lv J."/>
            <person name="Arendt D."/>
            <person name="Savage R."/>
            <person name="Osoegawa K."/>
            <person name="de Jong P."/>
            <person name="Lindberg D.R."/>
            <person name="Seaver E.C."/>
            <person name="Weisblat D.A."/>
            <person name="Putnam N.H."/>
            <person name="Grigoriev I.V."/>
            <person name="Rokhsar D.S."/>
        </authorList>
    </citation>
    <scope>NUCLEOTIDE SEQUENCE</scope>
    <source>
        <strain evidence="3">I ESC-2004</strain>
    </source>
</reference>
<dbReference type="InterPro" id="IPR043504">
    <property type="entry name" value="Peptidase_S1_PA_chymotrypsin"/>
</dbReference>
<sequence>MSKHDFSNKNSADWSPTEIPIISRSKAGILCEYSHANYFQVRMAIEVTYGGIPYGRVLVHLGSLRDTVEQHSLFFAKTDEIQVTRDRYRIVLGLHDRRDLSQGTSPLVNVLQKAEIDVITQEQCKVKWTKLVGDNHICVQNGKTNACAGCSFIQ</sequence>
<evidence type="ECO:0000313" key="2">
    <source>
        <dbReference type="EnsemblMetazoa" id="CapteP194669"/>
    </source>
</evidence>
<reference evidence="2" key="3">
    <citation type="submission" date="2015-06" db="UniProtKB">
        <authorList>
            <consortium name="EnsemblMetazoa"/>
        </authorList>
    </citation>
    <scope>IDENTIFICATION</scope>
</reference>
<evidence type="ECO:0000313" key="1">
    <source>
        <dbReference type="EMBL" id="ELU18579.1"/>
    </source>
</evidence>